<keyword evidence="3" id="KW-1185">Reference proteome</keyword>
<feature type="transmembrane region" description="Helical" evidence="1">
    <location>
        <begin position="325"/>
        <end position="345"/>
    </location>
</feature>
<dbReference type="RefSeq" id="WP_137450887.1">
    <property type="nucleotide sequence ID" value="NZ_SZZH01000004.1"/>
</dbReference>
<feature type="transmembrane region" description="Helical" evidence="1">
    <location>
        <begin position="116"/>
        <end position="139"/>
    </location>
</feature>
<comment type="caution">
    <text evidence="2">The sequence shown here is derived from an EMBL/GenBank/DDBJ whole genome shotgun (WGS) entry which is preliminary data.</text>
</comment>
<protein>
    <submittedName>
        <fullName evidence="2">Uncharacterized protein</fullName>
    </submittedName>
</protein>
<feature type="transmembrane region" description="Helical" evidence="1">
    <location>
        <begin position="218"/>
        <end position="239"/>
    </location>
</feature>
<dbReference type="EMBL" id="SZZH01000004">
    <property type="protein sequence ID" value="TKV57803.1"/>
    <property type="molecule type" value="Genomic_DNA"/>
</dbReference>
<organism evidence="2 3">
    <name type="scientific">Nakamurella flava</name>
    <dbReference type="NCBI Taxonomy" id="2576308"/>
    <lineage>
        <taxon>Bacteria</taxon>
        <taxon>Bacillati</taxon>
        <taxon>Actinomycetota</taxon>
        <taxon>Actinomycetes</taxon>
        <taxon>Nakamurellales</taxon>
        <taxon>Nakamurellaceae</taxon>
        <taxon>Nakamurella</taxon>
    </lineage>
</organism>
<dbReference type="Proteomes" id="UP000306985">
    <property type="component" value="Unassembled WGS sequence"/>
</dbReference>
<dbReference type="AlphaFoldDB" id="A0A4U6QCL7"/>
<name>A0A4U6QCL7_9ACTN</name>
<feature type="transmembrane region" description="Helical" evidence="1">
    <location>
        <begin position="246"/>
        <end position="264"/>
    </location>
</feature>
<proteinExistence type="predicted"/>
<evidence type="ECO:0000313" key="2">
    <source>
        <dbReference type="EMBL" id="TKV57803.1"/>
    </source>
</evidence>
<keyword evidence="1" id="KW-0812">Transmembrane</keyword>
<feature type="transmembrane region" description="Helical" evidence="1">
    <location>
        <begin position="296"/>
        <end position="319"/>
    </location>
</feature>
<sequence length="359" mass="37255">MRAWARNLLKWPAVASLLVNHVFNQLGGTLAAVAALAWLAVREPRHWADIAAGTPASTFPRWVFDYGARLLWAAAAITVGLRVNETSDLLWAVPVVICAAYIILNDPTHGFWTRAATISVGLAIVATTTVAFDAIRALIDRLESIDATWSGLSVAIMTAGMTLVGGYLILFRASPRVVLTLIGTPFAIAGAVSTTLAALEANGSTPSSTIWGTNDHHFAGIFTIAGGAGMVFLALAVVAHRRSVQNHASFCVAALLAGGVTTWVAGLQQFAVATTAASLALGLALSVTLTSRRARLVFTSVLLGASLLVALIPLCVSASQDTPLLASSPVVGGVAVLTVVTTVGWKVHSMTDADIAAMP</sequence>
<feature type="transmembrane region" description="Helical" evidence="1">
    <location>
        <begin position="270"/>
        <end position="289"/>
    </location>
</feature>
<feature type="transmembrane region" description="Helical" evidence="1">
    <location>
        <begin position="177"/>
        <end position="198"/>
    </location>
</feature>
<feature type="transmembrane region" description="Helical" evidence="1">
    <location>
        <begin position="22"/>
        <end position="41"/>
    </location>
</feature>
<accession>A0A4U6QCL7</accession>
<feature type="transmembrane region" description="Helical" evidence="1">
    <location>
        <begin position="89"/>
        <end position="104"/>
    </location>
</feature>
<keyword evidence="1" id="KW-0472">Membrane</keyword>
<keyword evidence="1" id="KW-1133">Transmembrane helix</keyword>
<evidence type="ECO:0000313" key="3">
    <source>
        <dbReference type="Proteomes" id="UP000306985"/>
    </source>
</evidence>
<reference evidence="2 3" key="1">
    <citation type="submission" date="2019-05" db="EMBL/GenBank/DDBJ databases">
        <title>Nakamurella sp. N5BH11, whole genome shotgun sequence.</title>
        <authorList>
            <person name="Tuo L."/>
        </authorList>
    </citation>
    <scope>NUCLEOTIDE SEQUENCE [LARGE SCALE GENOMIC DNA]</scope>
    <source>
        <strain evidence="2 3">N5BH11</strain>
    </source>
</reference>
<feature type="transmembrane region" description="Helical" evidence="1">
    <location>
        <begin position="151"/>
        <end position="170"/>
    </location>
</feature>
<evidence type="ECO:0000256" key="1">
    <source>
        <dbReference type="SAM" id="Phobius"/>
    </source>
</evidence>
<gene>
    <name evidence="2" type="ORF">FDO65_16850</name>
</gene>